<evidence type="ECO:0000313" key="2">
    <source>
        <dbReference type="Proteomes" id="UP000034794"/>
    </source>
</evidence>
<comment type="caution">
    <text evidence="1">The sequence shown here is derived from an EMBL/GenBank/DDBJ whole genome shotgun (WGS) entry which is preliminary data.</text>
</comment>
<dbReference type="Proteomes" id="UP000034794">
    <property type="component" value="Unassembled WGS sequence"/>
</dbReference>
<reference evidence="1 2" key="1">
    <citation type="journal article" date="2015" name="Nature">
        <title>rRNA introns, odd ribosomes, and small enigmatic genomes across a large radiation of phyla.</title>
        <authorList>
            <person name="Brown C.T."/>
            <person name="Hug L.A."/>
            <person name="Thomas B.C."/>
            <person name="Sharon I."/>
            <person name="Castelle C.J."/>
            <person name="Singh A."/>
            <person name="Wilkins M.J."/>
            <person name="Williams K.H."/>
            <person name="Banfield J.F."/>
        </authorList>
    </citation>
    <scope>NUCLEOTIDE SEQUENCE [LARGE SCALE GENOMIC DNA]</scope>
</reference>
<dbReference type="SUPFAM" id="SSF48150">
    <property type="entry name" value="DNA-glycosylase"/>
    <property type="match status" value="1"/>
</dbReference>
<gene>
    <name evidence="1" type="ORF">UX47_C0003G0072</name>
</gene>
<name>A0A0G1PL60_9BACT</name>
<proteinExistence type="predicted"/>
<dbReference type="InterPro" id="IPR011257">
    <property type="entry name" value="DNA_glycosylase"/>
</dbReference>
<dbReference type="GO" id="GO:0003824">
    <property type="term" value="F:catalytic activity"/>
    <property type="evidence" value="ECO:0007669"/>
    <property type="project" value="InterPro"/>
</dbReference>
<dbReference type="Gene3D" id="1.10.340.30">
    <property type="entry name" value="Hypothetical protein, domain 2"/>
    <property type="match status" value="1"/>
</dbReference>
<dbReference type="InterPro" id="IPR037046">
    <property type="entry name" value="AlkA_N_sf"/>
</dbReference>
<dbReference type="InterPro" id="IPR052054">
    <property type="entry name" value="Oxidative_DNA_repair_enzyme"/>
</dbReference>
<protein>
    <submittedName>
        <fullName evidence="1">Base excision DNA repair protein, HhH-GPD family</fullName>
    </submittedName>
</protein>
<organism evidence="1 2">
    <name type="scientific">Candidatus Collierbacteria bacterium GW2011_GWA2_46_26</name>
    <dbReference type="NCBI Taxonomy" id="1618381"/>
    <lineage>
        <taxon>Bacteria</taxon>
        <taxon>Candidatus Collieribacteriota</taxon>
    </lineage>
</organism>
<accession>A0A0G1PL60</accession>
<dbReference type="AlphaFoldDB" id="A0A0G1PL60"/>
<dbReference type="PANTHER" id="PTHR10242:SF2">
    <property type="entry name" value="N-GLYCOSYLASE_DNA LYASE"/>
    <property type="match status" value="1"/>
</dbReference>
<evidence type="ECO:0000313" key="1">
    <source>
        <dbReference type="EMBL" id="KKU33549.1"/>
    </source>
</evidence>
<dbReference type="PANTHER" id="PTHR10242">
    <property type="entry name" value="8-OXOGUANINE DNA GLYCOSYLASE"/>
    <property type="match status" value="1"/>
</dbReference>
<dbReference type="Gene3D" id="3.30.310.20">
    <property type="entry name" value="DNA-3-methyladenine glycosylase AlkA, N-terminal domain"/>
    <property type="match status" value="1"/>
</dbReference>
<dbReference type="GO" id="GO:0006281">
    <property type="term" value="P:DNA repair"/>
    <property type="evidence" value="ECO:0007669"/>
    <property type="project" value="InterPro"/>
</dbReference>
<dbReference type="EMBL" id="LCMI01000003">
    <property type="protein sequence ID" value="KKU33549.1"/>
    <property type="molecule type" value="Genomic_DNA"/>
</dbReference>
<sequence>MELKKVREVFVTPLAPFDFDSTFHKPDHFTTGDNLWEPGTWWQTWNHEGRNLGLKFVNVGKVDNPRLQIIVYADFEPSEEFVTSLTKEIEYRYNLQLDLSDFYATFEKDVTLSPIITKWRGMKPGHPSSLYEYLIIGIVLQNATVRRSMQMFKALIEKYGKKLSFEGIELFCFWAPGDLKNASVESLRDLKVGYRAKSIKMLDLLFDVFHHLDFFNHISPWEQKIYSKIFFEADPENPVAVADLLKYFEKYGKYKQLAVHYIWEDLWWKRKNENLPWLEKLIRV</sequence>